<evidence type="ECO:0000313" key="3">
    <source>
        <dbReference type="Proteomes" id="UP000477543"/>
    </source>
</evidence>
<accession>A0A6L9G853</accession>
<reference evidence="2 3" key="1">
    <citation type="submission" date="2020-01" db="EMBL/GenBank/DDBJ databases">
        <title>Glutamicibacter soli M275.</title>
        <authorList>
            <person name="Meng X."/>
        </authorList>
    </citation>
    <scope>NUCLEOTIDE SEQUENCE [LARGE SCALE GENOMIC DNA]</scope>
    <source>
        <strain evidence="2 3">M275</strain>
    </source>
</reference>
<proteinExistence type="predicted"/>
<protein>
    <recommendedName>
        <fullName evidence="4">Lipocalin-like domain-containing protein</fullName>
    </recommendedName>
</protein>
<name>A0A6L9G853_9MICC</name>
<dbReference type="EMBL" id="WYDN01000010">
    <property type="protein sequence ID" value="NAZ16765.1"/>
    <property type="molecule type" value="Genomic_DNA"/>
</dbReference>
<feature type="signal peptide" evidence="1">
    <location>
        <begin position="1"/>
        <end position="20"/>
    </location>
</feature>
<evidence type="ECO:0000313" key="2">
    <source>
        <dbReference type="EMBL" id="NAZ16765.1"/>
    </source>
</evidence>
<evidence type="ECO:0000256" key="1">
    <source>
        <dbReference type="SAM" id="SignalP"/>
    </source>
</evidence>
<organism evidence="2 3">
    <name type="scientific">Glutamicibacter soli</name>
    <dbReference type="NCBI Taxonomy" id="453836"/>
    <lineage>
        <taxon>Bacteria</taxon>
        <taxon>Bacillati</taxon>
        <taxon>Actinomycetota</taxon>
        <taxon>Actinomycetes</taxon>
        <taxon>Micrococcales</taxon>
        <taxon>Micrococcaceae</taxon>
        <taxon>Glutamicibacter</taxon>
    </lineage>
</organism>
<feature type="chain" id="PRO_5039312670" description="Lipocalin-like domain-containing protein" evidence="1">
    <location>
        <begin position="21"/>
        <end position="159"/>
    </location>
</feature>
<dbReference type="PROSITE" id="PS51257">
    <property type="entry name" value="PROKAR_LIPOPROTEIN"/>
    <property type="match status" value="1"/>
</dbReference>
<keyword evidence="1" id="KW-0732">Signal</keyword>
<dbReference type="AlphaFoldDB" id="A0A6L9G853"/>
<comment type="caution">
    <text evidence="2">The sequence shown here is derived from an EMBL/GenBank/DDBJ whole genome shotgun (WGS) entry which is preliminary data.</text>
</comment>
<dbReference type="RefSeq" id="WP_161449401.1">
    <property type="nucleotide sequence ID" value="NZ_WYDN01000010.1"/>
</dbReference>
<evidence type="ECO:0008006" key="4">
    <source>
        <dbReference type="Google" id="ProtNLM"/>
    </source>
</evidence>
<dbReference type="Proteomes" id="UP000477543">
    <property type="component" value="Unassembled WGS sequence"/>
</dbReference>
<sequence length="159" mass="17173">MKKFASLFIATLLLTSCAQVNDDSMPNSPAQATGSDNAAASAPEATMKALDLTGKWKQSNSNSDEDFMVAEIKNGVISVDWNLASEDMKAVYWIGSYEAPKGGENSYSWTSKRDKEKTESALLAAGSDTKEFTHEGDVISFEVSIQGTTKTIKMERAKG</sequence>
<gene>
    <name evidence="2" type="ORF">GT020_11930</name>
</gene>